<dbReference type="InterPro" id="IPR006439">
    <property type="entry name" value="HAD-SF_hydro_IA"/>
</dbReference>
<evidence type="ECO:0000256" key="1">
    <source>
        <dbReference type="ARBA" id="ARBA00022801"/>
    </source>
</evidence>
<protein>
    <submittedName>
        <fullName evidence="2">HAD superfamily hydrolase</fullName>
    </submittedName>
</protein>
<dbReference type="SFLD" id="SFLDS00003">
    <property type="entry name" value="Haloacid_Dehalogenase"/>
    <property type="match status" value="1"/>
</dbReference>
<evidence type="ECO:0000313" key="2">
    <source>
        <dbReference type="EMBL" id="AGS35901.1"/>
    </source>
</evidence>
<dbReference type="RefSeq" id="WP_020936482.1">
    <property type="nucleotide sequence ID" value="NC_021915.1"/>
</dbReference>
<dbReference type="SUPFAM" id="SSF56784">
    <property type="entry name" value="HAD-like"/>
    <property type="match status" value="1"/>
</dbReference>
<dbReference type="PANTHER" id="PTHR43316">
    <property type="entry name" value="HYDROLASE, HALOACID DELAHOGENASE-RELATED"/>
    <property type="match status" value="1"/>
</dbReference>
<dbReference type="OrthoDB" id="9810501at2"/>
<dbReference type="GO" id="GO:0016787">
    <property type="term" value="F:hydrolase activity"/>
    <property type="evidence" value="ECO:0007669"/>
    <property type="project" value="UniProtKB-KW"/>
</dbReference>
<dbReference type="InterPro" id="IPR036412">
    <property type="entry name" value="HAD-like_sf"/>
</dbReference>
<dbReference type="NCBIfam" id="TIGR01509">
    <property type="entry name" value="HAD-SF-IA-v3"/>
    <property type="match status" value="1"/>
</dbReference>
<dbReference type="NCBIfam" id="TIGR01549">
    <property type="entry name" value="HAD-SF-IA-v1"/>
    <property type="match status" value="1"/>
</dbReference>
<dbReference type="eggNOG" id="COG1011">
    <property type="taxonomic scope" value="Bacteria"/>
</dbReference>
<dbReference type="Gene3D" id="1.20.120.1600">
    <property type="match status" value="1"/>
</dbReference>
<dbReference type="STRING" id="1224163.B841_12145"/>
<dbReference type="EMBL" id="CP003924">
    <property type="protein sequence ID" value="AGS35901.1"/>
    <property type="molecule type" value="Genomic_DNA"/>
</dbReference>
<organism evidence="2 3">
    <name type="scientific">Corynebacterium maris DSM 45190</name>
    <dbReference type="NCBI Taxonomy" id="1224163"/>
    <lineage>
        <taxon>Bacteria</taxon>
        <taxon>Bacillati</taxon>
        <taxon>Actinomycetota</taxon>
        <taxon>Actinomycetes</taxon>
        <taxon>Mycobacteriales</taxon>
        <taxon>Corynebacteriaceae</taxon>
        <taxon>Corynebacterium</taxon>
    </lineage>
</organism>
<proteinExistence type="predicted"/>
<dbReference type="KEGG" id="cmd:B841_12145"/>
<keyword evidence="1 2" id="KW-0378">Hydrolase</keyword>
<dbReference type="Proteomes" id="UP000015388">
    <property type="component" value="Chromosome"/>
</dbReference>
<dbReference type="PATRIC" id="fig|1224163.3.peg.2453"/>
<keyword evidence="3" id="KW-1185">Reference proteome</keyword>
<evidence type="ECO:0000313" key="3">
    <source>
        <dbReference type="Proteomes" id="UP000015388"/>
    </source>
</evidence>
<dbReference type="Pfam" id="PF00702">
    <property type="entry name" value="Hydrolase"/>
    <property type="match status" value="1"/>
</dbReference>
<reference evidence="2 3" key="1">
    <citation type="submission" date="2012-11" db="EMBL/GenBank/DDBJ databases">
        <title>The complete genome sequence of Corynebacterium maris Coryn-1 (=DSM 45190).</title>
        <authorList>
            <person name="Schaffert L."/>
            <person name="Albersmeier A."/>
            <person name="Kalinowski J."/>
            <person name="Ruckert C."/>
        </authorList>
    </citation>
    <scope>NUCLEOTIDE SEQUENCE [LARGE SCALE GENOMIC DNA]</scope>
    <source>
        <strain evidence="3">Coryn-1</strain>
    </source>
</reference>
<dbReference type="InterPro" id="IPR023214">
    <property type="entry name" value="HAD_sf"/>
</dbReference>
<sequence>MQIGSEVGVVLFDLDGTLVDHDAAARAGAVHLATKLGLPSPQEQWRRWAEIERRWFLEFERGTVTHTGQRIRRCREFLGDDQLDDATALRIYDVYVEAYRAAWRTYPDAADALERAAASGREVGILTNGATEMQARKLSATGLDFDGLRLLAATDLGAAKPNPRAYAAAEARLGVAGPGSMLLIGDDWHNDVAAARLAGWQAIYLVREGIAPHRAMPQEETPVASLSQIEF</sequence>
<dbReference type="SFLD" id="SFLDG01129">
    <property type="entry name" value="C1.5:_HAD__Beta-PGM__Phosphata"/>
    <property type="match status" value="1"/>
</dbReference>
<dbReference type="InterPro" id="IPR051540">
    <property type="entry name" value="S-2-haloacid_dehalogenase"/>
</dbReference>
<dbReference type="Gene3D" id="3.40.50.1000">
    <property type="entry name" value="HAD superfamily/HAD-like"/>
    <property type="match status" value="1"/>
</dbReference>
<accession>S5TM43</accession>
<dbReference type="HOGENOM" id="CLU_045011_8_1_11"/>
<dbReference type="PRINTS" id="PR00413">
    <property type="entry name" value="HADHALOGNASE"/>
</dbReference>
<dbReference type="PANTHER" id="PTHR43316:SF3">
    <property type="entry name" value="HALOACID DEHALOGENASE, TYPE II (AFU_ORTHOLOGUE AFUA_2G07750)-RELATED"/>
    <property type="match status" value="1"/>
</dbReference>
<dbReference type="AlphaFoldDB" id="S5TM43"/>
<name>S5TM43_9CORY</name>
<gene>
    <name evidence="2" type="ORF">B841_12145</name>
</gene>